<evidence type="ECO:0000313" key="1">
    <source>
        <dbReference type="EMBL" id="KAK1144424.1"/>
    </source>
</evidence>
<organism evidence="1 2">
    <name type="scientific">Aspergillus melleus</name>
    <dbReference type="NCBI Taxonomy" id="138277"/>
    <lineage>
        <taxon>Eukaryota</taxon>
        <taxon>Fungi</taxon>
        <taxon>Dikarya</taxon>
        <taxon>Ascomycota</taxon>
        <taxon>Pezizomycotina</taxon>
        <taxon>Eurotiomycetes</taxon>
        <taxon>Eurotiomycetidae</taxon>
        <taxon>Eurotiales</taxon>
        <taxon>Aspergillaceae</taxon>
        <taxon>Aspergillus</taxon>
        <taxon>Aspergillus subgen. Circumdati</taxon>
    </lineage>
</organism>
<name>A0ACC3B329_9EURO</name>
<keyword evidence="2" id="KW-1185">Reference proteome</keyword>
<evidence type="ECO:0000313" key="2">
    <source>
        <dbReference type="Proteomes" id="UP001177260"/>
    </source>
</evidence>
<dbReference type="Proteomes" id="UP001177260">
    <property type="component" value="Unassembled WGS sequence"/>
</dbReference>
<dbReference type="EMBL" id="JAOPJF010000031">
    <property type="protein sequence ID" value="KAK1144424.1"/>
    <property type="molecule type" value="Genomic_DNA"/>
</dbReference>
<sequence length="94" mass="10162">MATIKLSRYCLVMVLIWTLLDNYGHTALQKAAENVHERIAGILLENGASVGIQNNDDRAALQLAAENGHQNVVEILEKHVKSGGKLGSVGIELD</sequence>
<proteinExistence type="predicted"/>
<protein>
    <submittedName>
        <fullName evidence="1">Uncharacterized protein</fullName>
    </submittedName>
</protein>
<accession>A0ACC3B329</accession>
<comment type="caution">
    <text evidence="1">The sequence shown here is derived from an EMBL/GenBank/DDBJ whole genome shotgun (WGS) entry which is preliminary data.</text>
</comment>
<gene>
    <name evidence="1" type="ORF">N8T08_005577</name>
</gene>
<reference evidence="1 2" key="1">
    <citation type="journal article" date="2023" name="ACS Omega">
        <title>Identification of the Neoaspergillic Acid Biosynthesis Gene Cluster by Establishing an In Vitro CRISPR-Ribonucleoprotein Genetic System in Aspergillus melleus.</title>
        <authorList>
            <person name="Yuan B."/>
            <person name="Grau M.F."/>
            <person name="Murata R.M."/>
            <person name="Torok T."/>
            <person name="Venkateswaran K."/>
            <person name="Stajich J.E."/>
            <person name="Wang C.C.C."/>
        </authorList>
    </citation>
    <scope>NUCLEOTIDE SEQUENCE [LARGE SCALE GENOMIC DNA]</scope>
    <source>
        <strain evidence="1 2">IMV 1140</strain>
    </source>
</reference>